<dbReference type="GO" id="GO:0005737">
    <property type="term" value="C:cytoplasm"/>
    <property type="evidence" value="ECO:0007669"/>
    <property type="project" value="UniProtKB-SubCell"/>
</dbReference>
<protein>
    <recommendedName>
        <fullName evidence="6">Ribosomal protein L11 methyltransferase</fullName>
        <shortName evidence="6">L11 Mtase</shortName>
        <ecNumber evidence="6">2.1.1.-</ecNumber>
    </recommendedName>
</protein>
<feature type="binding site" evidence="6">
    <location>
        <position position="179"/>
    </location>
    <ligand>
        <name>S-adenosyl-L-methionine</name>
        <dbReference type="ChEBI" id="CHEBI:59789"/>
    </ligand>
</feature>
<dbReference type="PANTHER" id="PTHR43648">
    <property type="entry name" value="ELECTRON TRANSFER FLAVOPROTEIN BETA SUBUNIT LYSINE METHYLTRANSFERASE"/>
    <property type="match status" value="1"/>
</dbReference>
<dbReference type="InterPro" id="IPR029063">
    <property type="entry name" value="SAM-dependent_MTases_sf"/>
</dbReference>
<evidence type="ECO:0000256" key="2">
    <source>
        <dbReference type="ARBA" id="ARBA00022490"/>
    </source>
</evidence>
<comment type="caution">
    <text evidence="7">The sequence shown here is derived from an EMBL/GenBank/DDBJ whole genome shotgun (WGS) entry which is preliminary data.</text>
</comment>
<dbReference type="GO" id="GO:0005840">
    <property type="term" value="C:ribosome"/>
    <property type="evidence" value="ECO:0007669"/>
    <property type="project" value="UniProtKB-KW"/>
</dbReference>
<dbReference type="OrthoDB" id="9785995at2"/>
<gene>
    <name evidence="6" type="primary">prmA</name>
    <name evidence="7" type="ORF">A8950_3527</name>
</gene>
<feature type="binding site" evidence="6">
    <location>
        <position position="157"/>
    </location>
    <ligand>
        <name>S-adenosyl-L-methionine</name>
        <dbReference type="ChEBI" id="CHEBI:59789"/>
    </ligand>
</feature>
<dbReference type="SUPFAM" id="SSF53335">
    <property type="entry name" value="S-adenosyl-L-methionine-dependent methyltransferases"/>
    <property type="match status" value="1"/>
</dbReference>
<evidence type="ECO:0000256" key="1">
    <source>
        <dbReference type="ARBA" id="ARBA00009741"/>
    </source>
</evidence>
<evidence type="ECO:0000256" key="5">
    <source>
        <dbReference type="ARBA" id="ARBA00022691"/>
    </source>
</evidence>
<evidence type="ECO:0000256" key="4">
    <source>
        <dbReference type="ARBA" id="ARBA00022679"/>
    </source>
</evidence>
<comment type="catalytic activity">
    <reaction evidence="6">
        <text>L-lysyl-[protein] + 3 S-adenosyl-L-methionine = N(6),N(6),N(6)-trimethyl-L-lysyl-[protein] + 3 S-adenosyl-L-homocysteine + 3 H(+)</text>
        <dbReference type="Rhea" id="RHEA:54192"/>
        <dbReference type="Rhea" id="RHEA-COMP:9752"/>
        <dbReference type="Rhea" id="RHEA-COMP:13826"/>
        <dbReference type="ChEBI" id="CHEBI:15378"/>
        <dbReference type="ChEBI" id="CHEBI:29969"/>
        <dbReference type="ChEBI" id="CHEBI:57856"/>
        <dbReference type="ChEBI" id="CHEBI:59789"/>
        <dbReference type="ChEBI" id="CHEBI:61961"/>
    </reaction>
</comment>
<dbReference type="InterPro" id="IPR004498">
    <property type="entry name" value="Ribosomal_PrmA_MeTrfase"/>
</dbReference>
<dbReference type="GO" id="GO:0016279">
    <property type="term" value="F:protein-lysine N-methyltransferase activity"/>
    <property type="evidence" value="ECO:0007669"/>
    <property type="project" value="RHEA"/>
</dbReference>
<dbReference type="RefSeq" id="WP_133614969.1">
    <property type="nucleotide sequence ID" value="NZ_SNYW01000013.1"/>
</dbReference>
<comment type="similarity">
    <text evidence="1 6">Belongs to the methyltransferase superfamily. PrmA family.</text>
</comment>
<dbReference type="AlphaFoldDB" id="A0A4R6WF01"/>
<proteinExistence type="inferred from homology"/>
<evidence type="ECO:0000313" key="7">
    <source>
        <dbReference type="EMBL" id="TDQ78472.1"/>
    </source>
</evidence>
<keyword evidence="7" id="KW-0689">Ribosomal protein</keyword>
<keyword evidence="2 6" id="KW-0963">Cytoplasm</keyword>
<dbReference type="InterPro" id="IPR050078">
    <property type="entry name" value="Ribosomal_L11_MeTrfase_PrmA"/>
</dbReference>
<keyword evidence="8" id="KW-1185">Reference proteome</keyword>
<evidence type="ECO:0000313" key="8">
    <source>
        <dbReference type="Proteomes" id="UP000295783"/>
    </source>
</evidence>
<keyword evidence="5 6" id="KW-0949">S-adenosyl-L-methionine</keyword>
<comment type="subcellular location">
    <subcellularLocation>
        <location evidence="6">Cytoplasm</location>
    </subcellularLocation>
</comment>
<dbReference type="HAMAP" id="MF_00735">
    <property type="entry name" value="Methyltr_PrmA"/>
    <property type="match status" value="1"/>
</dbReference>
<dbReference type="GO" id="GO:0032259">
    <property type="term" value="P:methylation"/>
    <property type="evidence" value="ECO:0007669"/>
    <property type="project" value="UniProtKB-KW"/>
</dbReference>
<evidence type="ECO:0000256" key="6">
    <source>
        <dbReference type="HAMAP-Rule" id="MF_00735"/>
    </source>
</evidence>
<name>A0A4R6WF01_9PROT</name>
<dbReference type="PANTHER" id="PTHR43648:SF1">
    <property type="entry name" value="ELECTRON TRANSFER FLAVOPROTEIN BETA SUBUNIT LYSINE METHYLTRANSFERASE"/>
    <property type="match status" value="1"/>
</dbReference>
<accession>A0A4R6WF01</accession>
<comment type="function">
    <text evidence="6">Methylates ribosomal protein L11.</text>
</comment>
<feature type="binding site" evidence="6">
    <location>
        <position position="134"/>
    </location>
    <ligand>
        <name>S-adenosyl-L-methionine</name>
        <dbReference type="ChEBI" id="CHEBI:59789"/>
    </ligand>
</feature>
<sequence>MKNPKLYAVSLDLAFKPEESWRLALEEALEPFGAALVSFETDGGKGWHMEVIGEEKPSAAAVKAALKPFAGLTPVIAPVPDKDWLAESRKGLAPLKMGPFFVHGEHDRGKAPKNVIPLEIDAGMAFGTGRHETTSGCVKALLRLAKSHKFKRPLDIGTGTGILAFAAWHLFKVPVTAGDNDKDAVRVARENAAINGLRKAIRIVTSDGYRAKAIRAGGPYDLVTANILANPLISLAPDLARHLARNGRAVLSGLLVAQEKDVIAAHRAVGLELDFRIRQNDWSVLVLKKAARPPAGKK</sequence>
<evidence type="ECO:0000256" key="3">
    <source>
        <dbReference type="ARBA" id="ARBA00022603"/>
    </source>
</evidence>
<reference evidence="7 8" key="1">
    <citation type="submission" date="2019-03" db="EMBL/GenBank/DDBJ databases">
        <title>Genomic Encyclopedia of Type Strains, Phase III (KMG-III): the genomes of soil and plant-associated and newly described type strains.</title>
        <authorList>
            <person name="Whitman W."/>
        </authorList>
    </citation>
    <scope>NUCLEOTIDE SEQUENCE [LARGE SCALE GENOMIC DNA]</scope>
    <source>
        <strain evidence="7 8">CGMCC 1.7660</strain>
    </source>
</reference>
<dbReference type="Pfam" id="PF06325">
    <property type="entry name" value="PrmA"/>
    <property type="match status" value="1"/>
</dbReference>
<dbReference type="Gene3D" id="3.40.50.150">
    <property type="entry name" value="Vaccinia Virus protein VP39"/>
    <property type="match status" value="1"/>
</dbReference>
<feature type="binding site" evidence="6">
    <location>
        <position position="226"/>
    </location>
    <ligand>
        <name>S-adenosyl-L-methionine</name>
        <dbReference type="ChEBI" id="CHEBI:59789"/>
    </ligand>
</feature>
<organism evidence="7 8">
    <name type="scientific">Dongia mobilis</name>
    <dbReference type="NCBI Taxonomy" id="578943"/>
    <lineage>
        <taxon>Bacteria</taxon>
        <taxon>Pseudomonadati</taxon>
        <taxon>Pseudomonadota</taxon>
        <taxon>Alphaproteobacteria</taxon>
        <taxon>Rhodospirillales</taxon>
        <taxon>Dongiaceae</taxon>
        <taxon>Dongia</taxon>
    </lineage>
</organism>
<keyword evidence="3 6" id="KW-0489">Methyltransferase</keyword>
<dbReference type="Proteomes" id="UP000295783">
    <property type="component" value="Unassembled WGS sequence"/>
</dbReference>
<keyword evidence="4 6" id="KW-0808">Transferase</keyword>
<dbReference type="CDD" id="cd02440">
    <property type="entry name" value="AdoMet_MTases"/>
    <property type="match status" value="1"/>
</dbReference>
<keyword evidence="7" id="KW-0687">Ribonucleoprotein</keyword>
<dbReference type="EMBL" id="SNYW01000013">
    <property type="protein sequence ID" value="TDQ78472.1"/>
    <property type="molecule type" value="Genomic_DNA"/>
</dbReference>
<dbReference type="EC" id="2.1.1.-" evidence="6"/>